<feature type="domain" description="DNA mismatch repair proteins mutS family" evidence="10">
    <location>
        <begin position="700"/>
        <end position="716"/>
    </location>
</feature>
<evidence type="ECO:0000256" key="4">
    <source>
        <dbReference type="ARBA" id="ARBA00022840"/>
    </source>
</evidence>
<dbReference type="InterPro" id="IPR007861">
    <property type="entry name" value="DNA_mismatch_repair_MutS_clamp"/>
</dbReference>
<keyword evidence="4" id="KW-0067">ATP-binding</keyword>
<dbReference type="SMART" id="SM00534">
    <property type="entry name" value="MUTSac"/>
    <property type="match status" value="1"/>
</dbReference>
<comment type="caution">
    <text evidence="11">The sequence shown here is derived from an EMBL/GenBank/DDBJ whole genome shotgun (WGS) entry which is preliminary data.</text>
</comment>
<sequence>MQATDVSLTKLKGTGRGPLPPMLEQYVSMRDAVQETYPDTLLLFQCGDFYETFGEDAERAARLMGLTLTHKSSRDFSTPMAGLPVRAADAHIERLLAMGVRVAVADQMEEPGSGLVDRKVTQLLTPGTVTDERLLSADENFLAAVATGNGYALALLDLSTGEFRCASFGTRAALYDDLSRWRAREVLLAPELSGNAALLADFQSRFPVMLSQGSFDVSAARTEVIAALGEVPASVGTDALLRACGAVLGYARGTQQGRLEMVRRLSRYEPGAQLRLNDWALRALEVFAAQHPGVAGQPDGSLIGTLSETRSAGGRRRLRAWLRSPLRDAVSIAARQEAVAALVGAPDLRHGVRALLYRAHDLERLSARVATRRAGPREVAALARTLDLLPDAAGLLDGQDGLLGALRGRLGGLPDVVALIRAALVDDPPIRSGEGGLIREGFHAQLDAMRGEALTHREWIAALEVSERVRSGIPNLKVGFNSVFGYYLEVSSSHLAKVPADYRQVATLKDRARFTRPDLREHEREIARLEGAADRLEAEVFTQLRESLSGHAEALSEAAGAVSELDVLAALAEIAAERGWVRPVTTDGEVRLVQARHPVVERSVGERFVPNDAHLNANRRTLIITGPNMAGKSTYLRTVALCALLHQIGSFVPADTAELPLFDAVHTRIGASDDLAGGRSTFMVEMSELADILHGAGARSLVILDEVGRGTSSLDGQAIAQAALEGLHATGAYTLFATHYFELTRLEGTVPGLVNLHVAAQEDPQVAGGLTFYHQVMPGAAQQSYGVEVARLAGLPQGVTARAAQLLAGLNARGDDTALRRELASLDLTRLTPMGALELLQTWQRLARGES</sequence>
<dbReference type="GO" id="GO:0140664">
    <property type="term" value="F:ATP-dependent DNA damage sensor activity"/>
    <property type="evidence" value="ECO:0007669"/>
    <property type="project" value="InterPro"/>
</dbReference>
<dbReference type="InterPro" id="IPR007695">
    <property type="entry name" value="DNA_mismatch_repair_MutS-lik_N"/>
</dbReference>
<organism evidence="11 12">
    <name type="scientific">Deinococcus aquiradiocola</name>
    <dbReference type="NCBI Taxonomy" id="393059"/>
    <lineage>
        <taxon>Bacteria</taxon>
        <taxon>Thermotogati</taxon>
        <taxon>Deinococcota</taxon>
        <taxon>Deinococci</taxon>
        <taxon>Deinococcales</taxon>
        <taxon>Deinococcaceae</taxon>
        <taxon>Deinococcus</taxon>
    </lineage>
</organism>
<dbReference type="Gene3D" id="3.40.1170.10">
    <property type="entry name" value="DNA repair protein MutS, domain I"/>
    <property type="match status" value="1"/>
</dbReference>
<evidence type="ECO:0000256" key="3">
    <source>
        <dbReference type="ARBA" id="ARBA00022763"/>
    </source>
</evidence>
<evidence type="ECO:0000256" key="6">
    <source>
        <dbReference type="ARBA" id="ARBA00023204"/>
    </source>
</evidence>
<dbReference type="InterPro" id="IPR005748">
    <property type="entry name" value="DNA_mismatch_repair_MutS"/>
</dbReference>
<reference evidence="11" key="1">
    <citation type="journal article" date="2014" name="Int. J. Syst. Evol. Microbiol.">
        <title>Complete genome sequence of Corynebacterium casei LMG S-19264T (=DSM 44701T), isolated from a smear-ripened cheese.</title>
        <authorList>
            <consortium name="US DOE Joint Genome Institute (JGI-PGF)"/>
            <person name="Walter F."/>
            <person name="Albersmeier A."/>
            <person name="Kalinowski J."/>
            <person name="Ruckert C."/>
        </authorList>
    </citation>
    <scope>NUCLEOTIDE SEQUENCE</scope>
    <source>
        <strain evidence="11">JCM 14371</strain>
    </source>
</reference>
<dbReference type="PANTHER" id="PTHR11361">
    <property type="entry name" value="DNA MISMATCH REPAIR PROTEIN MUTS FAMILY MEMBER"/>
    <property type="match status" value="1"/>
</dbReference>
<dbReference type="InterPro" id="IPR016151">
    <property type="entry name" value="DNA_mismatch_repair_MutS_N"/>
</dbReference>
<dbReference type="InterPro" id="IPR000432">
    <property type="entry name" value="DNA_mismatch_repair_MutS_C"/>
</dbReference>
<dbReference type="Pfam" id="PF05188">
    <property type="entry name" value="MutS_II"/>
    <property type="match status" value="1"/>
</dbReference>
<dbReference type="Pfam" id="PF00488">
    <property type="entry name" value="MutS_V"/>
    <property type="match status" value="1"/>
</dbReference>
<dbReference type="AlphaFoldDB" id="A0A917UNV4"/>
<comment type="function">
    <text evidence="8">This protein is involved in the repair of mismatches in DNA.</text>
</comment>
<evidence type="ECO:0000313" key="11">
    <source>
        <dbReference type="EMBL" id="GGJ71647.1"/>
    </source>
</evidence>
<dbReference type="InterPro" id="IPR036187">
    <property type="entry name" value="DNA_mismatch_repair_MutS_sf"/>
</dbReference>
<dbReference type="RefSeq" id="WP_229670862.1">
    <property type="nucleotide sequence ID" value="NZ_BMOE01000004.1"/>
</dbReference>
<dbReference type="GO" id="GO:0030983">
    <property type="term" value="F:mismatched DNA binding"/>
    <property type="evidence" value="ECO:0007669"/>
    <property type="project" value="InterPro"/>
</dbReference>
<dbReference type="SUPFAM" id="SSF52540">
    <property type="entry name" value="P-loop containing nucleoside triphosphate hydrolases"/>
    <property type="match status" value="1"/>
</dbReference>
<dbReference type="InterPro" id="IPR045076">
    <property type="entry name" value="MutS"/>
</dbReference>
<keyword evidence="3 8" id="KW-0227">DNA damage</keyword>
<evidence type="ECO:0000256" key="7">
    <source>
        <dbReference type="NCBIfam" id="TIGR01070"/>
    </source>
</evidence>
<gene>
    <name evidence="11" type="primary">mutS</name>
    <name evidence="11" type="ORF">GCM10008939_15040</name>
</gene>
<evidence type="ECO:0000256" key="5">
    <source>
        <dbReference type="ARBA" id="ARBA00023125"/>
    </source>
</evidence>
<evidence type="ECO:0000313" key="12">
    <source>
        <dbReference type="Proteomes" id="UP000635726"/>
    </source>
</evidence>
<keyword evidence="6 8" id="KW-0234">DNA repair</keyword>
<protein>
    <recommendedName>
        <fullName evidence="7">DNA mismatch repair protein MutS</fullName>
    </recommendedName>
</protein>
<name>A0A917UNV4_9DEIO</name>
<dbReference type="PIRSF" id="PIRSF037677">
    <property type="entry name" value="DNA_mis_repair_Msh6"/>
    <property type="match status" value="1"/>
</dbReference>
<keyword evidence="9" id="KW-0175">Coiled coil</keyword>
<evidence type="ECO:0000256" key="8">
    <source>
        <dbReference type="RuleBase" id="RU003756"/>
    </source>
</evidence>
<dbReference type="Gene3D" id="3.30.420.110">
    <property type="entry name" value="MutS, connector domain"/>
    <property type="match status" value="1"/>
</dbReference>
<dbReference type="Pfam" id="PF05192">
    <property type="entry name" value="MutS_III"/>
    <property type="match status" value="1"/>
</dbReference>
<dbReference type="NCBIfam" id="NF003810">
    <property type="entry name" value="PRK05399.1"/>
    <property type="match status" value="1"/>
</dbReference>
<dbReference type="InterPro" id="IPR036678">
    <property type="entry name" value="MutS_con_dom_sf"/>
</dbReference>
<dbReference type="EMBL" id="BMOE01000004">
    <property type="protein sequence ID" value="GGJ71647.1"/>
    <property type="molecule type" value="Genomic_DNA"/>
</dbReference>
<dbReference type="InterPro" id="IPR007860">
    <property type="entry name" value="DNA_mmatch_repair_MutS_con_dom"/>
</dbReference>
<keyword evidence="5 8" id="KW-0238">DNA-binding</keyword>
<dbReference type="SMART" id="SM00533">
    <property type="entry name" value="MUTSd"/>
    <property type="match status" value="1"/>
</dbReference>
<dbReference type="SUPFAM" id="SSF48334">
    <property type="entry name" value="DNA repair protein MutS, domain III"/>
    <property type="match status" value="1"/>
</dbReference>
<dbReference type="InterPro" id="IPR007696">
    <property type="entry name" value="DNA_mismatch_repair_MutS_core"/>
</dbReference>
<accession>A0A917UNV4</accession>
<evidence type="ECO:0000256" key="1">
    <source>
        <dbReference type="ARBA" id="ARBA00006271"/>
    </source>
</evidence>
<dbReference type="GO" id="GO:0006298">
    <property type="term" value="P:mismatch repair"/>
    <property type="evidence" value="ECO:0007669"/>
    <property type="project" value="UniProtKB-UniRule"/>
</dbReference>
<proteinExistence type="inferred from homology"/>
<evidence type="ECO:0000259" key="10">
    <source>
        <dbReference type="PROSITE" id="PS00486"/>
    </source>
</evidence>
<dbReference type="PROSITE" id="PS00486">
    <property type="entry name" value="DNA_MISMATCH_REPAIR_2"/>
    <property type="match status" value="1"/>
</dbReference>
<evidence type="ECO:0000256" key="2">
    <source>
        <dbReference type="ARBA" id="ARBA00022741"/>
    </source>
</evidence>
<dbReference type="GO" id="GO:0005524">
    <property type="term" value="F:ATP binding"/>
    <property type="evidence" value="ECO:0007669"/>
    <property type="project" value="UniProtKB-UniRule"/>
</dbReference>
<dbReference type="Gene3D" id="3.40.50.300">
    <property type="entry name" value="P-loop containing nucleotide triphosphate hydrolases"/>
    <property type="match status" value="1"/>
</dbReference>
<dbReference type="PANTHER" id="PTHR11361:SF34">
    <property type="entry name" value="DNA MISMATCH REPAIR PROTEIN MSH1, MITOCHONDRIAL"/>
    <property type="match status" value="1"/>
</dbReference>
<dbReference type="InterPro" id="IPR027417">
    <property type="entry name" value="P-loop_NTPase"/>
</dbReference>
<feature type="coiled-coil region" evidence="9">
    <location>
        <begin position="519"/>
        <end position="546"/>
    </location>
</feature>
<reference evidence="11" key="2">
    <citation type="submission" date="2020-09" db="EMBL/GenBank/DDBJ databases">
        <authorList>
            <person name="Sun Q."/>
            <person name="Ohkuma M."/>
        </authorList>
    </citation>
    <scope>NUCLEOTIDE SEQUENCE</scope>
    <source>
        <strain evidence="11">JCM 14371</strain>
    </source>
</reference>
<keyword evidence="12" id="KW-1185">Reference proteome</keyword>
<dbReference type="NCBIfam" id="TIGR01070">
    <property type="entry name" value="mutS1"/>
    <property type="match status" value="1"/>
</dbReference>
<dbReference type="Pfam" id="PF01624">
    <property type="entry name" value="MutS_I"/>
    <property type="match status" value="1"/>
</dbReference>
<dbReference type="SUPFAM" id="SSF55271">
    <property type="entry name" value="DNA repair protein MutS, domain I"/>
    <property type="match status" value="1"/>
</dbReference>
<dbReference type="Pfam" id="PF05190">
    <property type="entry name" value="MutS_IV"/>
    <property type="match status" value="1"/>
</dbReference>
<keyword evidence="2 8" id="KW-0547">Nucleotide-binding</keyword>
<dbReference type="InterPro" id="IPR017261">
    <property type="entry name" value="DNA_mismatch_repair_MutS/MSH"/>
</dbReference>
<dbReference type="Proteomes" id="UP000635726">
    <property type="component" value="Unassembled WGS sequence"/>
</dbReference>
<dbReference type="Gene3D" id="1.10.1420.10">
    <property type="match status" value="2"/>
</dbReference>
<evidence type="ECO:0000256" key="9">
    <source>
        <dbReference type="SAM" id="Coils"/>
    </source>
</evidence>
<comment type="similarity">
    <text evidence="1 8">Belongs to the DNA mismatch repair MutS family.</text>
</comment>
<dbReference type="SUPFAM" id="SSF53150">
    <property type="entry name" value="DNA repair protein MutS, domain II"/>
    <property type="match status" value="1"/>
</dbReference>